<dbReference type="EMBL" id="JAIWYP010000006">
    <property type="protein sequence ID" value="KAH3805765.1"/>
    <property type="molecule type" value="Genomic_DNA"/>
</dbReference>
<reference evidence="2" key="2">
    <citation type="submission" date="2020-11" db="EMBL/GenBank/DDBJ databases">
        <authorList>
            <person name="McCartney M.A."/>
            <person name="Auch B."/>
            <person name="Kono T."/>
            <person name="Mallez S."/>
            <person name="Becker A."/>
            <person name="Gohl D.M."/>
            <person name="Silverstein K.A.T."/>
            <person name="Koren S."/>
            <person name="Bechman K.B."/>
            <person name="Herman A."/>
            <person name="Abrahante J.E."/>
            <person name="Garbe J."/>
        </authorList>
    </citation>
    <scope>NUCLEOTIDE SEQUENCE</scope>
    <source>
        <strain evidence="2">Duluth1</strain>
        <tissue evidence="2">Whole animal</tissue>
    </source>
</reference>
<gene>
    <name evidence="2" type="ORF">DPMN_134072</name>
</gene>
<dbReference type="AlphaFoldDB" id="A0A9D4FVI5"/>
<organism evidence="2 3">
    <name type="scientific">Dreissena polymorpha</name>
    <name type="common">Zebra mussel</name>
    <name type="synonym">Mytilus polymorpha</name>
    <dbReference type="NCBI Taxonomy" id="45954"/>
    <lineage>
        <taxon>Eukaryota</taxon>
        <taxon>Metazoa</taxon>
        <taxon>Spiralia</taxon>
        <taxon>Lophotrochozoa</taxon>
        <taxon>Mollusca</taxon>
        <taxon>Bivalvia</taxon>
        <taxon>Autobranchia</taxon>
        <taxon>Heteroconchia</taxon>
        <taxon>Euheterodonta</taxon>
        <taxon>Imparidentia</taxon>
        <taxon>Neoheterodontei</taxon>
        <taxon>Myida</taxon>
        <taxon>Dreissenoidea</taxon>
        <taxon>Dreissenidae</taxon>
        <taxon>Dreissena</taxon>
    </lineage>
</organism>
<keyword evidence="3" id="KW-1185">Reference proteome</keyword>
<sequence length="157" mass="18242">MASAGFGMRLSLHPDAVPTLFPDTDNFKALQPKALRPDELGAPKRKRDNYGAFAKRNRKTARRRTRNYCWSSEASVFSLTFACCHQLNRPRCWRLNTRWCANLRQNLSAFHTQQGNRDCIWQPCNPFLMRTGNMQRRRTAKSATGFRIQSTRRNTMS</sequence>
<evidence type="ECO:0000313" key="3">
    <source>
        <dbReference type="Proteomes" id="UP000828390"/>
    </source>
</evidence>
<accession>A0A9D4FVI5</accession>
<name>A0A9D4FVI5_DREPO</name>
<protein>
    <submittedName>
        <fullName evidence="2">Uncharacterized protein</fullName>
    </submittedName>
</protein>
<proteinExistence type="predicted"/>
<evidence type="ECO:0000313" key="2">
    <source>
        <dbReference type="EMBL" id="KAH3805765.1"/>
    </source>
</evidence>
<dbReference type="Proteomes" id="UP000828390">
    <property type="component" value="Unassembled WGS sequence"/>
</dbReference>
<reference evidence="2" key="1">
    <citation type="journal article" date="2019" name="bioRxiv">
        <title>The Genome of the Zebra Mussel, Dreissena polymorpha: A Resource for Invasive Species Research.</title>
        <authorList>
            <person name="McCartney M.A."/>
            <person name="Auch B."/>
            <person name="Kono T."/>
            <person name="Mallez S."/>
            <person name="Zhang Y."/>
            <person name="Obille A."/>
            <person name="Becker A."/>
            <person name="Abrahante J.E."/>
            <person name="Garbe J."/>
            <person name="Badalamenti J.P."/>
            <person name="Herman A."/>
            <person name="Mangelson H."/>
            <person name="Liachko I."/>
            <person name="Sullivan S."/>
            <person name="Sone E.D."/>
            <person name="Koren S."/>
            <person name="Silverstein K.A.T."/>
            <person name="Beckman K.B."/>
            <person name="Gohl D.M."/>
        </authorList>
    </citation>
    <scope>NUCLEOTIDE SEQUENCE</scope>
    <source>
        <strain evidence="2">Duluth1</strain>
        <tissue evidence="2">Whole animal</tissue>
    </source>
</reference>
<evidence type="ECO:0000256" key="1">
    <source>
        <dbReference type="SAM" id="MobiDB-lite"/>
    </source>
</evidence>
<comment type="caution">
    <text evidence="2">The sequence shown here is derived from an EMBL/GenBank/DDBJ whole genome shotgun (WGS) entry which is preliminary data.</text>
</comment>
<feature type="region of interest" description="Disordered" evidence="1">
    <location>
        <begin position="135"/>
        <end position="157"/>
    </location>
</feature>
<feature type="compositionally biased region" description="Polar residues" evidence="1">
    <location>
        <begin position="147"/>
        <end position="157"/>
    </location>
</feature>